<evidence type="ECO:0000313" key="2">
    <source>
        <dbReference type="Proteomes" id="UP000460318"/>
    </source>
</evidence>
<sequence>MQVPPEMLSYSAIDIPDGAVYEHNDNQITYAAIQDGLVRVTAIGAYGQIKPVASFSGQKLNYISSFHGTDDHGFLIAGGNAIMKLNDSGKPEWEYTTSSSDPAGLIRSAVQLKDHSYMAAVTSPAEQPNTSMLRLIHFTASGKVFRSQELPGAVFDNVDTLTPLSDGGFAVSAESVTETGTEQIFIAKWDAALNLIWQNKYDPAEDTENLWITALSEGSSGNLALAGYYNHPNPDGSYRYLTSGYVMGISQEGSLQWIHQPDPSLDRSMLNDIQPAPDGGFMATGTVNQDWHGTVSKQLVWKLSSDGNTEWNKVINRTTFNSGLLVQPLRISGQKDTALLIGTADGSPVLIKIGYLKNP</sequence>
<dbReference type="PANTHER" id="PTHR42754">
    <property type="entry name" value="ENDOGLUCANASE"/>
    <property type="match status" value="1"/>
</dbReference>
<dbReference type="EMBL" id="WUBI01000001">
    <property type="protein sequence ID" value="MWV43705.1"/>
    <property type="molecule type" value="Genomic_DNA"/>
</dbReference>
<dbReference type="Proteomes" id="UP000460318">
    <property type="component" value="Unassembled WGS sequence"/>
</dbReference>
<proteinExistence type="predicted"/>
<evidence type="ECO:0000313" key="1">
    <source>
        <dbReference type="EMBL" id="MWV43705.1"/>
    </source>
</evidence>
<dbReference type="SUPFAM" id="SSF50998">
    <property type="entry name" value="Quinoprotein alcohol dehydrogenase-like"/>
    <property type="match status" value="1"/>
</dbReference>
<dbReference type="InterPro" id="IPR011047">
    <property type="entry name" value="Quinoprotein_ADH-like_sf"/>
</dbReference>
<comment type="caution">
    <text evidence="1">The sequence shown here is derived from an EMBL/GenBank/DDBJ whole genome shotgun (WGS) entry which is preliminary data.</text>
</comment>
<accession>A0A7X3IH46</accession>
<dbReference type="PANTHER" id="PTHR42754:SF1">
    <property type="entry name" value="LIPOPROTEIN"/>
    <property type="match status" value="1"/>
</dbReference>
<dbReference type="AlphaFoldDB" id="A0A7X3IH46"/>
<reference evidence="1 2" key="1">
    <citation type="submission" date="2019-12" db="EMBL/GenBank/DDBJ databases">
        <title>Paenibacillus sp. nov., an endophytic bacterium isolated from the stem of Dendrobium.</title>
        <authorList>
            <person name="Zhao R."/>
        </authorList>
    </citation>
    <scope>NUCLEOTIDE SEQUENCE [LARGE SCALE GENOMIC DNA]</scope>
    <source>
        <strain evidence="1 2">HJL G12</strain>
    </source>
</reference>
<keyword evidence="2" id="KW-1185">Reference proteome</keyword>
<name>A0A7X3IH46_9BACL</name>
<organism evidence="1 2">
    <name type="scientific">Paenibacillus dendrobii</name>
    <dbReference type="NCBI Taxonomy" id="2691084"/>
    <lineage>
        <taxon>Bacteria</taxon>
        <taxon>Bacillati</taxon>
        <taxon>Bacillota</taxon>
        <taxon>Bacilli</taxon>
        <taxon>Bacillales</taxon>
        <taxon>Paenibacillaceae</taxon>
        <taxon>Paenibacillus</taxon>
    </lineage>
</organism>
<gene>
    <name evidence="1" type="ORF">GRF59_08650</name>
</gene>
<protein>
    <submittedName>
        <fullName evidence="1">Uncharacterized protein</fullName>
    </submittedName>
</protein>